<evidence type="ECO:0000256" key="1">
    <source>
        <dbReference type="SAM" id="Phobius"/>
    </source>
</evidence>
<dbReference type="EMBL" id="CP076724">
    <property type="protein sequence ID" value="QWV97191.1"/>
    <property type="molecule type" value="Genomic_DNA"/>
</dbReference>
<feature type="transmembrane region" description="Helical" evidence="1">
    <location>
        <begin position="7"/>
        <end position="27"/>
    </location>
</feature>
<evidence type="ECO:0000313" key="3">
    <source>
        <dbReference type="Proteomes" id="UP000683493"/>
    </source>
</evidence>
<keyword evidence="1" id="KW-1133">Transmembrane helix</keyword>
<feature type="transmembrane region" description="Helical" evidence="1">
    <location>
        <begin position="39"/>
        <end position="56"/>
    </location>
</feature>
<keyword evidence="3" id="KW-1185">Reference proteome</keyword>
<evidence type="ECO:0008006" key="4">
    <source>
        <dbReference type="Google" id="ProtNLM"/>
    </source>
</evidence>
<sequence>MKGKAIGVSLGVVGMVLWFMPLVKVGFNVYVGGRQIGNISYILVVCSLAYAICSFFELHRVRVIAATISTAISMLFLSEALTNAAWGLYGLNIVSIASWLAAVTDWDARKKSAEDVQG</sequence>
<feature type="transmembrane region" description="Helical" evidence="1">
    <location>
        <begin position="86"/>
        <end position="103"/>
    </location>
</feature>
<organism evidence="2 3">
    <name type="scientific">Geomonas diazotrophica</name>
    <dbReference type="NCBI Taxonomy" id="2843197"/>
    <lineage>
        <taxon>Bacteria</taxon>
        <taxon>Pseudomonadati</taxon>
        <taxon>Thermodesulfobacteriota</taxon>
        <taxon>Desulfuromonadia</taxon>
        <taxon>Geobacterales</taxon>
        <taxon>Geobacteraceae</taxon>
        <taxon>Geomonas</taxon>
    </lineage>
</organism>
<dbReference type="Proteomes" id="UP000683493">
    <property type="component" value="Chromosome"/>
</dbReference>
<keyword evidence="1" id="KW-0812">Transmembrane</keyword>
<accession>A0ABX8JGR6</accession>
<keyword evidence="1" id="KW-0472">Membrane</keyword>
<protein>
    <recommendedName>
        <fullName evidence="4">SPW repeat-containing protein</fullName>
    </recommendedName>
</protein>
<evidence type="ECO:0000313" key="2">
    <source>
        <dbReference type="EMBL" id="QWV97191.1"/>
    </source>
</evidence>
<proteinExistence type="predicted"/>
<reference evidence="2 3" key="1">
    <citation type="submission" date="2021-06" db="EMBL/GenBank/DDBJ databases">
        <title>Gemonas diversity in paddy soil.</title>
        <authorList>
            <person name="Liu G."/>
        </authorList>
    </citation>
    <scope>NUCLEOTIDE SEQUENCE [LARGE SCALE GENOMIC DNA]</scope>
    <source>
        <strain evidence="2 3">RG29</strain>
    </source>
</reference>
<gene>
    <name evidence="2" type="ORF">KP005_17895</name>
</gene>
<name>A0ABX8JGR6_9BACT</name>